<name>A0A3L6NWG8_FUSOX</name>
<organism evidence="2 3">
    <name type="scientific">Fusarium oxysporum f. sp. cepae</name>
    <dbReference type="NCBI Taxonomy" id="396571"/>
    <lineage>
        <taxon>Eukaryota</taxon>
        <taxon>Fungi</taxon>
        <taxon>Dikarya</taxon>
        <taxon>Ascomycota</taxon>
        <taxon>Pezizomycotina</taxon>
        <taxon>Sordariomycetes</taxon>
        <taxon>Hypocreomycetidae</taxon>
        <taxon>Hypocreales</taxon>
        <taxon>Nectriaceae</taxon>
        <taxon>Fusarium</taxon>
        <taxon>Fusarium oxysporum species complex</taxon>
    </lineage>
</organism>
<evidence type="ECO:0000256" key="1">
    <source>
        <dbReference type="SAM" id="MobiDB-lite"/>
    </source>
</evidence>
<gene>
    <name evidence="2" type="ORF">BFJ65_g5643</name>
</gene>
<comment type="caution">
    <text evidence="2">The sequence shown here is derived from an EMBL/GenBank/DDBJ whole genome shotgun (WGS) entry which is preliminary data.</text>
</comment>
<accession>A0A3L6NWG8</accession>
<evidence type="ECO:0000313" key="2">
    <source>
        <dbReference type="EMBL" id="RKK23065.1"/>
    </source>
</evidence>
<reference evidence="2 3" key="1">
    <citation type="journal article" date="2018" name="Sci. Rep.">
        <title>Characterisation of pathogen-specific regions and novel effector candidates in Fusarium oxysporum f. sp. cepae.</title>
        <authorList>
            <person name="Armitage A.D."/>
            <person name="Taylor A."/>
            <person name="Sobczyk M.K."/>
            <person name="Baxter L."/>
            <person name="Greenfield B.P."/>
            <person name="Bates H.J."/>
            <person name="Wilson F."/>
            <person name="Jackson A.C."/>
            <person name="Ott S."/>
            <person name="Harrison R.J."/>
            <person name="Clarkson J.P."/>
        </authorList>
    </citation>
    <scope>NUCLEOTIDE SEQUENCE [LARGE SCALE GENOMIC DNA]</scope>
    <source>
        <strain evidence="2 3">FoC_Fus2</strain>
    </source>
</reference>
<dbReference type="AlphaFoldDB" id="A0A3L6NWG8"/>
<sequence>MLAMSKRVASEASQATISIDLEIEIEHAKKAKSVGFEKRIWLQIMASKSYWGNGPDNTAATGLKVVEMNRGKLAGRTTRMADVKTMVCKEKEWTAKTSATLQKQESNWNRTKKEEVGRRKEENLRSQRRRFRFEVRPER</sequence>
<feature type="compositionally biased region" description="Basic and acidic residues" evidence="1">
    <location>
        <begin position="111"/>
        <end position="125"/>
    </location>
</feature>
<proteinExistence type="predicted"/>
<protein>
    <submittedName>
        <fullName evidence="2">Uncharacterized protein</fullName>
    </submittedName>
</protein>
<dbReference type="Proteomes" id="UP000270866">
    <property type="component" value="Chromosome 5"/>
</dbReference>
<dbReference type="EMBL" id="MRCU01000003">
    <property type="protein sequence ID" value="RKK23065.1"/>
    <property type="molecule type" value="Genomic_DNA"/>
</dbReference>
<feature type="compositionally biased region" description="Polar residues" evidence="1">
    <location>
        <begin position="98"/>
        <end position="109"/>
    </location>
</feature>
<evidence type="ECO:0000313" key="3">
    <source>
        <dbReference type="Proteomes" id="UP000270866"/>
    </source>
</evidence>
<feature type="region of interest" description="Disordered" evidence="1">
    <location>
        <begin position="98"/>
        <end position="127"/>
    </location>
</feature>